<dbReference type="STRING" id="137733.SAMN05421767_15012"/>
<evidence type="ECO:0000313" key="5">
    <source>
        <dbReference type="EMBL" id="SER42865.1"/>
    </source>
</evidence>
<dbReference type="PRINTS" id="PR00076">
    <property type="entry name" value="6PGDHDRGNASE"/>
</dbReference>
<dbReference type="SUPFAM" id="SSF51735">
    <property type="entry name" value="NAD(P)-binding Rossmann-fold domains"/>
    <property type="match status" value="1"/>
</dbReference>
<dbReference type="NCBIfam" id="NF007161">
    <property type="entry name" value="PRK09599.1"/>
    <property type="match status" value="1"/>
</dbReference>
<organism evidence="5 6">
    <name type="scientific">Granulicatella balaenopterae</name>
    <dbReference type="NCBI Taxonomy" id="137733"/>
    <lineage>
        <taxon>Bacteria</taxon>
        <taxon>Bacillati</taxon>
        <taxon>Bacillota</taxon>
        <taxon>Bacilli</taxon>
        <taxon>Lactobacillales</taxon>
        <taxon>Carnobacteriaceae</taxon>
        <taxon>Granulicatella</taxon>
    </lineage>
</organism>
<dbReference type="PANTHER" id="PTHR11811">
    <property type="entry name" value="6-PHOSPHOGLUCONATE DEHYDROGENASE"/>
    <property type="match status" value="1"/>
</dbReference>
<dbReference type="Pfam" id="PF03446">
    <property type="entry name" value="NAD_binding_2"/>
    <property type="match status" value="1"/>
</dbReference>
<name>A0A1H9P4Q6_9LACT</name>
<keyword evidence="3" id="KW-0311">Gluconate utilization</keyword>
<dbReference type="InterPro" id="IPR004849">
    <property type="entry name" value="6DGDH_YqeC"/>
</dbReference>
<proteinExistence type="inferred from homology"/>
<dbReference type="InterPro" id="IPR006114">
    <property type="entry name" value="6PGDH_C"/>
</dbReference>
<dbReference type="InterPro" id="IPR006183">
    <property type="entry name" value="Pgluconate_DH"/>
</dbReference>
<evidence type="ECO:0000256" key="1">
    <source>
        <dbReference type="ARBA" id="ARBA00008419"/>
    </source>
</evidence>
<dbReference type="Gene3D" id="1.10.1040.10">
    <property type="entry name" value="N-(1-d-carboxylethyl)-l-norvaline Dehydrogenase, domain 2"/>
    <property type="match status" value="1"/>
</dbReference>
<dbReference type="InterPro" id="IPR008927">
    <property type="entry name" value="6-PGluconate_DH-like_C_sf"/>
</dbReference>
<dbReference type="GO" id="GO:0019521">
    <property type="term" value="P:D-gluconate metabolic process"/>
    <property type="evidence" value="ECO:0007669"/>
    <property type="project" value="UniProtKB-KW"/>
</dbReference>
<dbReference type="AlphaFoldDB" id="A0A1H9P4Q6"/>
<sequence>MKVNIIGLGKMGLNLALNLQENGYQVMGYDLSESMRNEAEKEGVMTVGDLEKLLSTDNSEQRITWVMVPAGDPTESTLNTLLAELNPNDIVIEGGNSNYKDSIRRAKSFEEKNIYYFDCGTSGGMTGARNGGCFMIGGNEEGFKVIEPIFKAISVENGYLYTGESGSGHFLKMIHNGVEYGMMQAIGEGFQVVEQSDFEYDLESVARVWNNGSVIRSWLIELAEEQFKNQPHLENYKGIANASGEAKWTVETALELDVPVPVIATSLFMRNTSQEEDSFSAKVVAALRNGFGGHDFIKNN</sequence>
<dbReference type="EMBL" id="FOGF01000050">
    <property type="protein sequence ID" value="SER42865.1"/>
    <property type="molecule type" value="Genomic_DNA"/>
</dbReference>
<dbReference type="SMART" id="SM01350">
    <property type="entry name" value="6PGD"/>
    <property type="match status" value="1"/>
</dbReference>
<accession>A0A1H9P4Q6</accession>
<feature type="domain" description="6-phosphogluconate dehydrogenase C-terminal" evidence="4">
    <location>
        <begin position="168"/>
        <end position="294"/>
    </location>
</feature>
<dbReference type="InterPro" id="IPR036291">
    <property type="entry name" value="NAD(P)-bd_dom_sf"/>
</dbReference>
<evidence type="ECO:0000256" key="3">
    <source>
        <dbReference type="ARBA" id="ARBA00023064"/>
    </source>
</evidence>
<dbReference type="Gene3D" id="3.40.50.720">
    <property type="entry name" value="NAD(P)-binding Rossmann-like Domain"/>
    <property type="match status" value="1"/>
</dbReference>
<comment type="similarity">
    <text evidence="1">Belongs to the 6-phosphogluconate dehydrogenase family.</text>
</comment>
<dbReference type="NCBIfam" id="TIGR00872">
    <property type="entry name" value="gnd_rel"/>
    <property type="match status" value="1"/>
</dbReference>
<dbReference type="OrthoDB" id="9804542at2"/>
<dbReference type="GO" id="GO:0006098">
    <property type="term" value="P:pentose-phosphate shunt"/>
    <property type="evidence" value="ECO:0007669"/>
    <property type="project" value="InterPro"/>
</dbReference>
<dbReference type="InterPro" id="IPR013328">
    <property type="entry name" value="6PGD_dom2"/>
</dbReference>
<evidence type="ECO:0000259" key="4">
    <source>
        <dbReference type="SMART" id="SM01350"/>
    </source>
</evidence>
<keyword evidence="6" id="KW-1185">Reference proteome</keyword>
<protein>
    <submittedName>
        <fullName evidence="5">6-phosphogluconate dehydrogenase (Decarboxylating)</fullName>
    </submittedName>
</protein>
<evidence type="ECO:0000313" key="6">
    <source>
        <dbReference type="Proteomes" id="UP000198556"/>
    </source>
</evidence>
<dbReference type="GO" id="GO:0004616">
    <property type="term" value="F:phosphogluconate dehydrogenase (decarboxylating) activity"/>
    <property type="evidence" value="ECO:0007669"/>
    <property type="project" value="InterPro"/>
</dbReference>
<dbReference type="Pfam" id="PF00393">
    <property type="entry name" value="6PGD"/>
    <property type="match status" value="1"/>
</dbReference>
<dbReference type="SUPFAM" id="SSF48179">
    <property type="entry name" value="6-phosphogluconate dehydrogenase C-terminal domain-like"/>
    <property type="match status" value="1"/>
</dbReference>
<dbReference type="RefSeq" id="WP_089747838.1">
    <property type="nucleotide sequence ID" value="NZ_FOGF01000050.1"/>
</dbReference>
<reference evidence="5 6" key="1">
    <citation type="submission" date="2016-10" db="EMBL/GenBank/DDBJ databases">
        <authorList>
            <person name="de Groot N.N."/>
        </authorList>
    </citation>
    <scope>NUCLEOTIDE SEQUENCE [LARGE SCALE GENOMIC DNA]</scope>
    <source>
        <strain evidence="5 6">DSM 15827</strain>
    </source>
</reference>
<dbReference type="InterPro" id="IPR006115">
    <property type="entry name" value="6PGDH_NADP-bd"/>
</dbReference>
<dbReference type="Proteomes" id="UP000198556">
    <property type="component" value="Unassembled WGS sequence"/>
</dbReference>
<keyword evidence="2" id="KW-0560">Oxidoreductase</keyword>
<evidence type="ECO:0000256" key="2">
    <source>
        <dbReference type="ARBA" id="ARBA00023002"/>
    </source>
</evidence>
<gene>
    <name evidence="5" type="ORF">SAMN05421767_15012</name>
</gene>
<dbReference type="GO" id="GO:0050661">
    <property type="term" value="F:NADP binding"/>
    <property type="evidence" value="ECO:0007669"/>
    <property type="project" value="InterPro"/>
</dbReference>